<dbReference type="InParanoid" id="A0A6P7WGH5"/>
<evidence type="ECO:0000256" key="7">
    <source>
        <dbReference type="ARBA" id="ARBA00023040"/>
    </source>
</evidence>
<dbReference type="Gene3D" id="3.40.50.2300">
    <property type="match status" value="2"/>
</dbReference>
<dbReference type="PROSITE" id="PS00980">
    <property type="entry name" value="G_PROTEIN_RECEP_F3_2"/>
    <property type="match status" value="1"/>
</dbReference>
<dbReference type="PROSITE" id="PS50259">
    <property type="entry name" value="G_PROTEIN_RECEP_F3_4"/>
    <property type="match status" value="1"/>
</dbReference>
<dbReference type="InterPro" id="IPR028082">
    <property type="entry name" value="Peripla_BP_I"/>
</dbReference>
<name>A0A6P7WGH5_9AMPH</name>
<keyword evidence="6 12" id="KW-1133">Transmembrane helix</keyword>
<dbReference type="PANTHER" id="PTHR24061:SF552">
    <property type="entry name" value="VOMERONASAL TYPE-2 RECEPTOR 26-LIKE"/>
    <property type="match status" value="1"/>
</dbReference>
<evidence type="ECO:0000259" key="13">
    <source>
        <dbReference type="PROSITE" id="PS50259"/>
    </source>
</evidence>
<evidence type="ECO:0000313" key="14">
    <source>
        <dbReference type="Proteomes" id="UP000515156"/>
    </source>
</evidence>
<keyword evidence="3" id="KW-1003">Cell membrane</keyword>
<dbReference type="FunFam" id="3.40.50.2300:FF:000125">
    <property type="entry name" value="Vomeronasal 2, receptor 88"/>
    <property type="match status" value="1"/>
</dbReference>
<organism evidence="14 15">
    <name type="scientific">Microcaecilia unicolor</name>
    <dbReference type="NCBI Taxonomy" id="1415580"/>
    <lineage>
        <taxon>Eukaryota</taxon>
        <taxon>Metazoa</taxon>
        <taxon>Chordata</taxon>
        <taxon>Craniata</taxon>
        <taxon>Vertebrata</taxon>
        <taxon>Euteleostomi</taxon>
        <taxon>Amphibia</taxon>
        <taxon>Gymnophiona</taxon>
        <taxon>Siphonopidae</taxon>
        <taxon>Microcaecilia</taxon>
    </lineage>
</organism>
<dbReference type="CDD" id="cd15283">
    <property type="entry name" value="7tmC_V2R_pheromone"/>
    <property type="match status" value="1"/>
</dbReference>
<dbReference type="InterPro" id="IPR038550">
    <property type="entry name" value="GPCR_3_9-Cys_sf"/>
</dbReference>
<dbReference type="RefSeq" id="XP_030042347.1">
    <property type="nucleotide sequence ID" value="XM_030186487.1"/>
</dbReference>
<evidence type="ECO:0000256" key="8">
    <source>
        <dbReference type="ARBA" id="ARBA00023136"/>
    </source>
</evidence>
<dbReference type="GeneID" id="115457063"/>
<keyword evidence="9" id="KW-0675">Receptor</keyword>
<feature type="transmembrane region" description="Helical" evidence="12">
    <location>
        <begin position="599"/>
        <end position="618"/>
    </location>
</feature>
<dbReference type="Pfam" id="PF00003">
    <property type="entry name" value="7tm_3"/>
    <property type="match status" value="1"/>
</dbReference>
<dbReference type="GO" id="GO:0004930">
    <property type="term" value="F:G protein-coupled receptor activity"/>
    <property type="evidence" value="ECO:0007669"/>
    <property type="project" value="UniProtKB-KW"/>
</dbReference>
<proteinExistence type="inferred from homology"/>
<dbReference type="Proteomes" id="UP000515156">
    <property type="component" value="Chromosome 14"/>
</dbReference>
<evidence type="ECO:0000256" key="10">
    <source>
        <dbReference type="ARBA" id="ARBA00023180"/>
    </source>
</evidence>
<dbReference type="InterPro" id="IPR011500">
    <property type="entry name" value="GPCR_3_9-Cys_dom"/>
</dbReference>
<dbReference type="Pfam" id="PF01094">
    <property type="entry name" value="ANF_receptor"/>
    <property type="match status" value="1"/>
</dbReference>
<dbReference type="CDD" id="cd06365">
    <property type="entry name" value="PBP1_pheromone_receptor"/>
    <property type="match status" value="1"/>
</dbReference>
<evidence type="ECO:0000256" key="11">
    <source>
        <dbReference type="ARBA" id="ARBA00023224"/>
    </source>
</evidence>
<evidence type="ECO:0000256" key="3">
    <source>
        <dbReference type="ARBA" id="ARBA00022475"/>
    </source>
</evidence>
<keyword evidence="11" id="KW-0807">Transducer</keyword>
<dbReference type="InterPro" id="IPR017978">
    <property type="entry name" value="GPCR_3_C"/>
</dbReference>
<feature type="transmembrane region" description="Helical" evidence="12">
    <location>
        <begin position="639"/>
        <end position="657"/>
    </location>
</feature>
<dbReference type="OrthoDB" id="5984008at2759"/>
<keyword evidence="10" id="KW-0325">Glycoprotein</keyword>
<keyword evidence="5" id="KW-0732">Signal</keyword>
<keyword evidence="14" id="KW-1185">Reference proteome</keyword>
<evidence type="ECO:0000256" key="12">
    <source>
        <dbReference type="SAM" id="Phobius"/>
    </source>
</evidence>
<dbReference type="PRINTS" id="PR01535">
    <property type="entry name" value="VOMERONASL2R"/>
</dbReference>
<sequence length="869" mass="98376">MIPRPLFLGLSGTLLIASGALIGTQRPKSSCVTDELGPQDQFRKGDLIFAGILQMTTITKAITFNYKRFPLTTVCNVLNLRYYRHLLVFYFAIQEINHNVMLLPNITLGFHIYDSCSDAGISLCGALNILSGDEEPVPGYRCHQQGQVVGFIGSLSSLETSAIARLTSIYRYPQISYGSMDPQFNDRTEFPFFYRTVPSDRSQFSGMIHLLNRFRWNWVGILTSNDEGDQRSSEELKKEIIRSGSCVAFLEAIPLEVPLKAQQIARFLWIFDTIQKSLANVVIMHSTSNYLTHFICNNGWYKLPRKQWVLSTAMSSLNELNSCYISVRDIFNGSLVFAIPKGEILGFKDFLYNISPSTFPDPSILQSLWRKAFWCELPYRPQPFGYYNCTGKKALSDLPVSEFDVDNFRLTYSLYLSVYAMAHALNNMFTAKPQLLEHLRMEFLPWQLNQYIKEVHFKTPYGHEIFFDAMGDVPTSYDIINLIMLSDKTYTSINVGSFNPLAPKNQQLTVNQSSISWNPRFDQPPRSACSESCAPGYRKVFDKQKSVCCFDCFPCVEGEYSNRTDAENCLRCPEDQWPNEKKDGCIKRLTEFLSYADPLGAIFTSIAIVFSIVNALVLRIFMKYRDTPLVKANNRELSYILLVFLMLSFLCSLMFIGRPGKVTCLLQQVAFGIIFTIVVSSVLAKTITVLIAFNATKPKSKLSKWVGARFSSYLVLLCSSGEVIICIVWLLISPPFPEYDTQSVTGKMILRCNEGSSIAFYSVIGYIGFLAFLSFIVAFLVRKLPDSFNEAQHITFSMLVFCSVWVSFIPAYLSTKGKYTVAVEIFAILASSVGLLGCIFIPKCYIILFRPDLNTRGHLIGKEYLNKPK</sequence>
<evidence type="ECO:0000256" key="2">
    <source>
        <dbReference type="ARBA" id="ARBA00007242"/>
    </source>
</evidence>
<accession>A0A6P7WGH5</accession>
<dbReference type="SUPFAM" id="SSF53822">
    <property type="entry name" value="Periplasmic binding protein-like I"/>
    <property type="match status" value="1"/>
</dbReference>
<feature type="transmembrane region" description="Helical" evidence="12">
    <location>
        <begin position="825"/>
        <end position="848"/>
    </location>
</feature>
<dbReference type="InterPro" id="IPR017979">
    <property type="entry name" value="GPCR_3_CS"/>
</dbReference>
<dbReference type="Pfam" id="PF07562">
    <property type="entry name" value="NCD3G"/>
    <property type="match status" value="1"/>
</dbReference>
<dbReference type="GO" id="GO:0005886">
    <property type="term" value="C:plasma membrane"/>
    <property type="evidence" value="ECO:0007669"/>
    <property type="project" value="UniProtKB-SubCell"/>
</dbReference>
<feature type="domain" description="G-protein coupled receptors family 3 profile" evidence="13">
    <location>
        <begin position="599"/>
        <end position="863"/>
    </location>
</feature>
<keyword evidence="8 12" id="KW-0472">Membrane</keyword>
<feature type="transmembrane region" description="Helical" evidence="12">
    <location>
        <begin position="758"/>
        <end position="781"/>
    </location>
</feature>
<dbReference type="InterPro" id="IPR000068">
    <property type="entry name" value="GPCR_3_Ca_sens_rcpt-rel"/>
</dbReference>
<dbReference type="InterPro" id="IPR001828">
    <property type="entry name" value="ANF_lig-bd_rcpt"/>
</dbReference>
<dbReference type="InterPro" id="IPR000337">
    <property type="entry name" value="GPCR_3"/>
</dbReference>
<evidence type="ECO:0000256" key="1">
    <source>
        <dbReference type="ARBA" id="ARBA00004651"/>
    </source>
</evidence>
<evidence type="ECO:0000256" key="6">
    <source>
        <dbReference type="ARBA" id="ARBA00022989"/>
    </source>
</evidence>
<evidence type="ECO:0000256" key="9">
    <source>
        <dbReference type="ARBA" id="ARBA00023170"/>
    </source>
</evidence>
<feature type="transmembrane region" description="Helical" evidence="12">
    <location>
        <begin position="713"/>
        <end position="732"/>
    </location>
</feature>
<dbReference type="FunFam" id="3.40.50.2300:FF:000728">
    <property type="entry name" value="Uncharacterized protein"/>
    <property type="match status" value="1"/>
</dbReference>
<dbReference type="Gene3D" id="2.10.50.30">
    <property type="entry name" value="GPCR, family 3, nine cysteines domain"/>
    <property type="match status" value="1"/>
</dbReference>
<dbReference type="FunFam" id="2.10.50.30:FF:000002">
    <property type="entry name" value="Vomeronasal 2 receptor, h1"/>
    <property type="match status" value="1"/>
</dbReference>
<dbReference type="PANTHER" id="PTHR24061">
    <property type="entry name" value="CALCIUM-SENSING RECEPTOR-RELATED"/>
    <property type="match status" value="1"/>
</dbReference>
<evidence type="ECO:0000256" key="4">
    <source>
        <dbReference type="ARBA" id="ARBA00022692"/>
    </source>
</evidence>
<feature type="transmembrane region" description="Helical" evidence="12">
    <location>
        <begin position="669"/>
        <end position="693"/>
    </location>
</feature>
<feature type="transmembrane region" description="Helical" evidence="12">
    <location>
        <begin position="793"/>
        <end position="813"/>
    </location>
</feature>
<gene>
    <name evidence="15" type="primary">LOC115457063</name>
</gene>
<dbReference type="KEGG" id="muo:115457063"/>
<comment type="similarity">
    <text evidence="2">Belongs to the G-protein coupled receptor 3 family.</text>
</comment>
<dbReference type="InterPro" id="IPR004073">
    <property type="entry name" value="GPCR_3_vmron_rcpt_2"/>
</dbReference>
<protein>
    <submittedName>
        <fullName evidence="15">Vomeronasal type-2 receptor 26-like</fullName>
    </submittedName>
</protein>
<evidence type="ECO:0000256" key="5">
    <source>
        <dbReference type="ARBA" id="ARBA00022729"/>
    </source>
</evidence>
<comment type="subcellular location">
    <subcellularLocation>
        <location evidence="1">Cell membrane</location>
        <topology evidence="1">Multi-pass membrane protein</topology>
    </subcellularLocation>
</comment>
<evidence type="ECO:0000313" key="15">
    <source>
        <dbReference type="RefSeq" id="XP_030042347.1"/>
    </source>
</evidence>
<keyword evidence="7" id="KW-0297">G-protein coupled receptor</keyword>
<reference evidence="15" key="1">
    <citation type="submission" date="2025-08" db="UniProtKB">
        <authorList>
            <consortium name="RefSeq"/>
        </authorList>
    </citation>
    <scope>IDENTIFICATION</scope>
</reference>
<dbReference type="PRINTS" id="PR00248">
    <property type="entry name" value="GPCRMGR"/>
</dbReference>
<keyword evidence="4 12" id="KW-0812">Transmembrane</keyword>
<dbReference type="AlphaFoldDB" id="A0A6P7WGH5"/>